<evidence type="ECO:0000313" key="1">
    <source>
        <dbReference type="EMBL" id="GBN44405.1"/>
    </source>
</evidence>
<keyword evidence="2" id="KW-1185">Reference proteome</keyword>
<sequence length="111" mass="12775">MNIFFAVVLNGNLQVKRYSRLSINRDRIIRDDPKKGSTDCDRWNVREDLILLNPSYFIGLVQQTLSPARIQLECSENVDEEAVEQRINEDSTLERCEVLSDDDIVSRVTCG</sequence>
<proteinExistence type="predicted"/>
<dbReference type="EMBL" id="BGPR01010129">
    <property type="protein sequence ID" value="GBN44405.1"/>
    <property type="molecule type" value="Genomic_DNA"/>
</dbReference>
<protein>
    <submittedName>
        <fullName evidence="1">Uncharacterized protein</fullName>
    </submittedName>
</protein>
<evidence type="ECO:0000313" key="2">
    <source>
        <dbReference type="Proteomes" id="UP000499080"/>
    </source>
</evidence>
<comment type="caution">
    <text evidence="1">The sequence shown here is derived from an EMBL/GenBank/DDBJ whole genome shotgun (WGS) entry which is preliminary data.</text>
</comment>
<accession>A0A4Y2NXR4</accession>
<gene>
    <name evidence="1" type="ORF">AVEN_239267_1</name>
</gene>
<dbReference type="Proteomes" id="UP000499080">
    <property type="component" value="Unassembled WGS sequence"/>
</dbReference>
<name>A0A4Y2NXR4_ARAVE</name>
<reference evidence="1 2" key="1">
    <citation type="journal article" date="2019" name="Sci. Rep.">
        <title>Orb-weaving spider Araneus ventricosus genome elucidates the spidroin gene catalogue.</title>
        <authorList>
            <person name="Kono N."/>
            <person name="Nakamura H."/>
            <person name="Ohtoshi R."/>
            <person name="Moran D.A.P."/>
            <person name="Shinohara A."/>
            <person name="Yoshida Y."/>
            <person name="Fujiwara M."/>
            <person name="Mori M."/>
            <person name="Tomita M."/>
            <person name="Arakawa K."/>
        </authorList>
    </citation>
    <scope>NUCLEOTIDE SEQUENCE [LARGE SCALE GENOMIC DNA]</scope>
</reference>
<dbReference type="AlphaFoldDB" id="A0A4Y2NXR4"/>
<organism evidence="1 2">
    <name type="scientific">Araneus ventricosus</name>
    <name type="common">Orbweaver spider</name>
    <name type="synonym">Epeira ventricosa</name>
    <dbReference type="NCBI Taxonomy" id="182803"/>
    <lineage>
        <taxon>Eukaryota</taxon>
        <taxon>Metazoa</taxon>
        <taxon>Ecdysozoa</taxon>
        <taxon>Arthropoda</taxon>
        <taxon>Chelicerata</taxon>
        <taxon>Arachnida</taxon>
        <taxon>Araneae</taxon>
        <taxon>Araneomorphae</taxon>
        <taxon>Entelegynae</taxon>
        <taxon>Araneoidea</taxon>
        <taxon>Araneidae</taxon>
        <taxon>Araneus</taxon>
    </lineage>
</organism>